<dbReference type="PROSITE" id="PS51900">
    <property type="entry name" value="CB"/>
    <property type="match status" value="1"/>
</dbReference>
<dbReference type="Gene3D" id="1.10.150.130">
    <property type="match status" value="1"/>
</dbReference>
<dbReference type="InterPro" id="IPR013762">
    <property type="entry name" value="Integrase-like_cat_sf"/>
</dbReference>
<evidence type="ECO:0000313" key="8">
    <source>
        <dbReference type="EMBL" id="MFD1765292.1"/>
    </source>
</evidence>
<keyword evidence="1" id="KW-0159">Chromosome partition</keyword>
<dbReference type="SUPFAM" id="SSF56349">
    <property type="entry name" value="DNA breaking-rejoining enzymes"/>
    <property type="match status" value="1"/>
</dbReference>
<keyword evidence="9" id="KW-1185">Reference proteome</keyword>
<evidence type="ECO:0000259" key="7">
    <source>
        <dbReference type="PROSITE" id="PS51900"/>
    </source>
</evidence>
<dbReference type="Gene3D" id="1.10.443.10">
    <property type="entry name" value="Intergrase catalytic core"/>
    <property type="match status" value="1"/>
</dbReference>
<dbReference type="SUPFAM" id="SSF47823">
    <property type="entry name" value="lambda integrase-like, N-terminal domain"/>
    <property type="match status" value="1"/>
</dbReference>
<sequence>MSTLLKPEAVNRPSMAAQAAESVVIVMAGADQLPVRRKGGAKPVSVDLLAALVEAALPDGFGGVSRIGFETAWEAMAPETRRALTDDLTCYLGWSASEKRQAFPADPEDLVRYLRWLEQGRGFRPATLTRRIASISRIHRMLSLSSRDTLPTRAAMVADALKAARRRRGSQQRQAAGVRLGPMMNPQDEVEGVTLAMLFSVCTSDLQGLRDGALLAVAFESGLRVSELAAIHIRDVDPQADGRGILTIGKTKTDQEGEGRYAWLSVDTMRRIGAWLEASGLEDGPLFRRVGVDRRQGRPARAPQDYFSIPGHTRHWQERLQGRPAEPPLARYAIGEGPLTRQGIGVIYKRLVRAVIDEGMVELEPGREGDLVRAISTHSMRVGLTQDLFASGEDGAGVCQAIGWRSVSTALRYVRKQSVKGGAVSRVMDGLRR</sequence>
<dbReference type="InterPro" id="IPR050090">
    <property type="entry name" value="Tyrosine_recombinase_XerCD"/>
</dbReference>
<feature type="domain" description="Tyr recombinase" evidence="6">
    <location>
        <begin position="179"/>
        <end position="429"/>
    </location>
</feature>
<organism evidence="8 9">
    <name type="scientific">Sphingorhabdus buctiana</name>
    <dbReference type="NCBI Taxonomy" id="1508805"/>
    <lineage>
        <taxon>Bacteria</taxon>
        <taxon>Pseudomonadati</taxon>
        <taxon>Pseudomonadota</taxon>
        <taxon>Alphaproteobacteria</taxon>
        <taxon>Sphingomonadales</taxon>
        <taxon>Sphingomonadaceae</taxon>
        <taxon>Sphingorhabdus</taxon>
    </lineage>
</organism>
<dbReference type="PANTHER" id="PTHR30349:SF81">
    <property type="entry name" value="TYROSINE RECOMBINASE XERC"/>
    <property type="match status" value="1"/>
</dbReference>
<dbReference type="InterPro" id="IPR044068">
    <property type="entry name" value="CB"/>
</dbReference>
<name>A0ABW4MBY2_9SPHN</name>
<keyword evidence="2" id="KW-0229">DNA integration</keyword>
<comment type="caution">
    <text evidence="8">The sequence shown here is derived from an EMBL/GenBank/DDBJ whole genome shotgun (WGS) entry which is preliminary data.</text>
</comment>
<dbReference type="InterPro" id="IPR011010">
    <property type="entry name" value="DNA_brk_join_enz"/>
</dbReference>
<evidence type="ECO:0000256" key="5">
    <source>
        <dbReference type="PROSITE-ProRule" id="PRU01248"/>
    </source>
</evidence>
<evidence type="ECO:0000256" key="2">
    <source>
        <dbReference type="ARBA" id="ARBA00022908"/>
    </source>
</evidence>
<protein>
    <submittedName>
        <fullName evidence="8">Integrase</fullName>
    </submittedName>
</protein>
<proteinExistence type="predicted"/>
<dbReference type="PROSITE" id="PS51898">
    <property type="entry name" value="TYR_RECOMBINASE"/>
    <property type="match status" value="1"/>
</dbReference>
<dbReference type="RefSeq" id="WP_381510464.1">
    <property type="nucleotide sequence ID" value="NZ_JBHUEL010000001.1"/>
</dbReference>
<accession>A0ABW4MBY2</accession>
<dbReference type="PANTHER" id="PTHR30349">
    <property type="entry name" value="PHAGE INTEGRASE-RELATED"/>
    <property type="match status" value="1"/>
</dbReference>
<feature type="domain" description="Core-binding (CB)" evidence="7">
    <location>
        <begin position="64"/>
        <end position="143"/>
    </location>
</feature>
<evidence type="ECO:0000256" key="4">
    <source>
        <dbReference type="ARBA" id="ARBA00023172"/>
    </source>
</evidence>
<keyword evidence="3 5" id="KW-0238">DNA-binding</keyword>
<evidence type="ECO:0000259" key="6">
    <source>
        <dbReference type="PROSITE" id="PS51898"/>
    </source>
</evidence>
<evidence type="ECO:0000256" key="1">
    <source>
        <dbReference type="ARBA" id="ARBA00022829"/>
    </source>
</evidence>
<evidence type="ECO:0000313" key="9">
    <source>
        <dbReference type="Proteomes" id="UP001597215"/>
    </source>
</evidence>
<dbReference type="EMBL" id="JBHUEL010000001">
    <property type="protein sequence ID" value="MFD1765292.1"/>
    <property type="molecule type" value="Genomic_DNA"/>
</dbReference>
<keyword evidence="4" id="KW-0233">DNA recombination</keyword>
<dbReference type="Proteomes" id="UP001597215">
    <property type="component" value="Unassembled WGS sequence"/>
</dbReference>
<dbReference type="InterPro" id="IPR002104">
    <property type="entry name" value="Integrase_catalytic"/>
</dbReference>
<reference evidence="9" key="1">
    <citation type="journal article" date="2019" name="Int. J. Syst. Evol. Microbiol.">
        <title>The Global Catalogue of Microorganisms (GCM) 10K type strain sequencing project: providing services to taxonomists for standard genome sequencing and annotation.</title>
        <authorList>
            <consortium name="The Broad Institute Genomics Platform"/>
            <consortium name="The Broad Institute Genome Sequencing Center for Infectious Disease"/>
            <person name="Wu L."/>
            <person name="Ma J."/>
        </authorList>
    </citation>
    <scope>NUCLEOTIDE SEQUENCE [LARGE SCALE GENOMIC DNA]</scope>
    <source>
        <strain evidence="9">CGMCC 1.12449</strain>
    </source>
</reference>
<evidence type="ECO:0000256" key="3">
    <source>
        <dbReference type="ARBA" id="ARBA00023125"/>
    </source>
</evidence>
<gene>
    <name evidence="8" type="ORF">ACFSAG_00350</name>
</gene>
<dbReference type="InterPro" id="IPR010998">
    <property type="entry name" value="Integrase_recombinase_N"/>
</dbReference>